<dbReference type="SMART" id="SM00287">
    <property type="entry name" value="SH3b"/>
    <property type="match status" value="1"/>
</dbReference>
<dbReference type="Pfam" id="PF08239">
    <property type="entry name" value="SH3_3"/>
    <property type="match status" value="1"/>
</dbReference>
<dbReference type="AlphaFoldDB" id="A0A382G748"/>
<reference evidence="2" key="1">
    <citation type="submission" date="2018-05" db="EMBL/GenBank/DDBJ databases">
        <authorList>
            <person name="Lanie J.A."/>
            <person name="Ng W.-L."/>
            <person name="Kazmierczak K.M."/>
            <person name="Andrzejewski T.M."/>
            <person name="Davidsen T.M."/>
            <person name="Wayne K.J."/>
            <person name="Tettelin H."/>
            <person name="Glass J.I."/>
            <person name="Rusch D."/>
            <person name="Podicherti R."/>
            <person name="Tsui H.-C.T."/>
            <person name="Winkler M.E."/>
        </authorList>
    </citation>
    <scope>NUCLEOTIDE SEQUENCE</scope>
</reference>
<feature type="domain" description="SH3b" evidence="1">
    <location>
        <begin position="43"/>
        <end position="116"/>
    </location>
</feature>
<protein>
    <recommendedName>
        <fullName evidence="1">SH3b domain-containing protein</fullName>
    </recommendedName>
</protein>
<evidence type="ECO:0000259" key="1">
    <source>
        <dbReference type="PROSITE" id="PS51781"/>
    </source>
</evidence>
<proteinExistence type="predicted"/>
<gene>
    <name evidence="2" type="ORF">METZ01_LOCUS223593</name>
</gene>
<dbReference type="InterPro" id="IPR003646">
    <property type="entry name" value="SH3-like_bac-type"/>
</dbReference>
<name>A0A382G748_9ZZZZ</name>
<sequence>MRPHFNFNAAVLKFVLIHLLAVSIFSTLVFAQDSNFSSAPTVGEKYFILIETQSKSLNVRKDPSSFSPIVGKLLKGSEVPLVDINGDGGTDGNWYRVEIQEGKIGWVSKSYSRKIKRTNQTDAARVVNPVSSNRAPDKTVKKTKPWANIDGFRS</sequence>
<feature type="non-terminal residue" evidence="2">
    <location>
        <position position="154"/>
    </location>
</feature>
<accession>A0A382G748</accession>
<dbReference type="Gene3D" id="2.30.30.40">
    <property type="entry name" value="SH3 Domains"/>
    <property type="match status" value="1"/>
</dbReference>
<dbReference type="EMBL" id="UINC01053786">
    <property type="protein sequence ID" value="SVB70739.1"/>
    <property type="molecule type" value="Genomic_DNA"/>
</dbReference>
<evidence type="ECO:0000313" key="2">
    <source>
        <dbReference type="EMBL" id="SVB70739.1"/>
    </source>
</evidence>
<organism evidence="2">
    <name type="scientific">marine metagenome</name>
    <dbReference type="NCBI Taxonomy" id="408172"/>
    <lineage>
        <taxon>unclassified sequences</taxon>
        <taxon>metagenomes</taxon>
        <taxon>ecological metagenomes</taxon>
    </lineage>
</organism>
<dbReference type="PROSITE" id="PS51781">
    <property type="entry name" value="SH3B"/>
    <property type="match status" value="1"/>
</dbReference>